<dbReference type="InterPro" id="IPR001509">
    <property type="entry name" value="Epimerase_deHydtase"/>
</dbReference>
<name>A0ABD5T5V1_9EURY</name>
<comment type="caution">
    <text evidence="3">The sequence shown here is derived from an EMBL/GenBank/DDBJ whole genome shotgun (WGS) entry which is preliminary data.</text>
</comment>
<dbReference type="GeneID" id="81211325"/>
<dbReference type="Gene3D" id="3.40.50.720">
    <property type="entry name" value="NAD(P)-binding Rossmann-like Domain"/>
    <property type="match status" value="1"/>
</dbReference>
<dbReference type="AlphaFoldDB" id="A0ABD5T5V1"/>
<feature type="region of interest" description="Disordered" evidence="1">
    <location>
        <begin position="115"/>
        <end position="140"/>
    </location>
</feature>
<dbReference type="PANTHER" id="PTHR48079:SF6">
    <property type="entry name" value="NAD(P)-BINDING DOMAIN-CONTAINING PROTEIN-RELATED"/>
    <property type="match status" value="1"/>
</dbReference>
<sequence length="320" mass="34167">MSEALVTGATGFLGSRLCRRLVDRGWSVTATRRAESDVSVLADVDVEWVHADVLDGDAVHEAVAGHDRVFHLAGVGLASADAETVRRVNEEGTRLVVEACEAAGVERLLFTSTAGTRRRSDGKPADETDHAEPIGAYQESKAAAERVVDRAADRGLDAVTVHPTSVFGPGDEEFTGRLLRLALDPRMVAYLPGGASFVSLDDAVDGVLAAMEHGTAGEHYLLGGENLPYGDALGVIADHGDGHRPPLRVPATLIHAAGPVVGVLNDVTGLRLFPFDGEMARLATRKLFYSSAKAERDLGYAARPLGSHVKETIEWYRRED</sequence>
<evidence type="ECO:0000256" key="1">
    <source>
        <dbReference type="SAM" id="MobiDB-lite"/>
    </source>
</evidence>
<evidence type="ECO:0000313" key="3">
    <source>
        <dbReference type="EMBL" id="MFC6784609.1"/>
    </source>
</evidence>
<feature type="domain" description="NAD-dependent epimerase/dehydratase" evidence="2">
    <location>
        <begin position="4"/>
        <end position="223"/>
    </location>
</feature>
<dbReference type="RefSeq" id="WP_284063788.1">
    <property type="nucleotide sequence ID" value="NZ_CP126159.1"/>
</dbReference>
<dbReference type="Proteomes" id="UP001596443">
    <property type="component" value="Unassembled WGS sequence"/>
</dbReference>
<dbReference type="InterPro" id="IPR051783">
    <property type="entry name" value="NAD(P)-dependent_oxidoreduct"/>
</dbReference>
<protein>
    <submittedName>
        <fullName evidence="3">NAD-dependent epimerase/dehydratase family protein</fullName>
    </submittedName>
</protein>
<gene>
    <name evidence="3" type="ORF">ACFQFD_00990</name>
</gene>
<reference evidence="3 4" key="1">
    <citation type="journal article" date="2019" name="Int. J. Syst. Evol. Microbiol.">
        <title>The Global Catalogue of Microorganisms (GCM) 10K type strain sequencing project: providing services to taxonomists for standard genome sequencing and annotation.</title>
        <authorList>
            <consortium name="The Broad Institute Genomics Platform"/>
            <consortium name="The Broad Institute Genome Sequencing Center for Infectious Disease"/>
            <person name="Wu L."/>
            <person name="Ma J."/>
        </authorList>
    </citation>
    <scope>NUCLEOTIDE SEQUENCE [LARGE SCALE GENOMIC DNA]</scope>
    <source>
        <strain evidence="3 4">SYNS20</strain>
    </source>
</reference>
<dbReference type="EMBL" id="JBHSWX010000001">
    <property type="protein sequence ID" value="MFC6784609.1"/>
    <property type="molecule type" value="Genomic_DNA"/>
</dbReference>
<accession>A0ABD5T5V1</accession>
<dbReference type="Pfam" id="PF01370">
    <property type="entry name" value="Epimerase"/>
    <property type="match status" value="1"/>
</dbReference>
<dbReference type="InterPro" id="IPR036291">
    <property type="entry name" value="NAD(P)-bd_dom_sf"/>
</dbReference>
<organism evidence="3 4">
    <name type="scientific">Halobaculum halobium</name>
    <dbReference type="NCBI Taxonomy" id="3032281"/>
    <lineage>
        <taxon>Archaea</taxon>
        <taxon>Methanobacteriati</taxon>
        <taxon>Methanobacteriota</taxon>
        <taxon>Stenosarchaea group</taxon>
        <taxon>Halobacteria</taxon>
        <taxon>Halobacteriales</taxon>
        <taxon>Haloferacaceae</taxon>
        <taxon>Halobaculum</taxon>
    </lineage>
</organism>
<evidence type="ECO:0000313" key="4">
    <source>
        <dbReference type="Proteomes" id="UP001596443"/>
    </source>
</evidence>
<dbReference type="PANTHER" id="PTHR48079">
    <property type="entry name" value="PROTEIN YEEZ"/>
    <property type="match status" value="1"/>
</dbReference>
<dbReference type="SUPFAM" id="SSF51735">
    <property type="entry name" value="NAD(P)-binding Rossmann-fold domains"/>
    <property type="match status" value="1"/>
</dbReference>
<keyword evidence="4" id="KW-1185">Reference proteome</keyword>
<proteinExistence type="predicted"/>
<evidence type="ECO:0000259" key="2">
    <source>
        <dbReference type="Pfam" id="PF01370"/>
    </source>
</evidence>
<feature type="compositionally biased region" description="Basic and acidic residues" evidence="1">
    <location>
        <begin position="118"/>
        <end position="132"/>
    </location>
</feature>